<dbReference type="RefSeq" id="WP_065657818.1">
    <property type="nucleotide sequence ID" value="NZ_CP123841.1"/>
</dbReference>
<organism evidence="1 2">
    <name type="scientific">Agrobacterium tumefaciens</name>
    <dbReference type="NCBI Taxonomy" id="358"/>
    <lineage>
        <taxon>Bacteria</taxon>
        <taxon>Pseudomonadati</taxon>
        <taxon>Pseudomonadota</taxon>
        <taxon>Alphaproteobacteria</taxon>
        <taxon>Hyphomicrobiales</taxon>
        <taxon>Rhizobiaceae</taxon>
        <taxon>Rhizobium/Agrobacterium group</taxon>
        <taxon>Agrobacterium</taxon>
        <taxon>Agrobacterium tumefaciens complex</taxon>
    </lineage>
</organism>
<dbReference type="AlphaFoldDB" id="A0AA44F2U6"/>
<proteinExistence type="predicted"/>
<dbReference type="Proteomes" id="UP000702952">
    <property type="component" value="Unassembled WGS sequence"/>
</dbReference>
<sequence length="501" mass="55684">MIISGNQADAEIEQVQAVEATDAGLKPFSYLALTDEDFERLAFSLFKSSQPADVTRSWDNTALMVRGADAGRDVLLTCGERPSGVVQCKRLETGMTLPAAFREIAKLILFAKVNGDLSFDQEVDYFLFLARDPAGTVVNFFARKGVLQDENLRDLRAAAREVREAYTSLASIEETEAESEVERAYAKLKVGLLRPTDLDEWLHREPSVSLRFFRQRVLVDNTDMLAANREMMMLLQAISGKVDGVPLLTDVDLKLIQKQIVDTPETHRLNLGIATLFGYPREMFLDRNDLQARLGRLGAALNEINGDYINWIFKRANDLAAEICNSPEVLFKVRPFARQIPSAFLGEIAKQCSSMSLHGSVVRGIISETEPSLADDDARLGHVRTILIEAGKRYLVGDFSELMGDAELVALKRTIIDALMMGMTREEDLEKAFDEGAAVLRPLLDPAAAKMRSLYSHPTSIFLTGSKGIDLKDFVGRMADTVKALDEMRNEPSKQPNVDDN</sequence>
<reference evidence="1" key="1">
    <citation type="journal article" date="2020" name="Science">
        <title>Unexpected conservation and global transmission of agrobacterial virulence plasmids.</title>
        <authorList>
            <person name="Weisberg A.J."/>
            <person name="Davis E.W. 2nd"/>
            <person name="Tabima J."/>
            <person name="Belcher M.S."/>
            <person name="Miller M."/>
            <person name="Kuo C.H."/>
            <person name="Loper J.E."/>
            <person name="Grunwald N.J."/>
            <person name="Putnam M.L."/>
            <person name="Chang J.H."/>
        </authorList>
    </citation>
    <scope>NUCLEOTIDE SEQUENCE</scope>
    <source>
        <strain evidence="1">17-1853-1a</strain>
    </source>
</reference>
<gene>
    <name evidence="1" type="ORF">G6M46_07770</name>
</gene>
<protein>
    <submittedName>
        <fullName evidence="1">Uncharacterized protein</fullName>
    </submittedName>
</protein>
<evidence type="ECO:0000313" key="2">
    <source>
        <dbReference type="Proteomes" id="UP000702952"/>
    </source>
</evidence>
<name>A0AA44F2U6_AGRTU</name>
<comment type="caution">
    <text evidence="1">The sequence shown here is derived from an EMBL/GenBank/DDBJ whole genome shotgun (WGS) entry which is preliminary data.</text>
</comment>
<dbReference type="EMBL" id="JAAMAY010000013">
    <property type="protein sequence ID" value="NTC28050.1"/>
    <property type="molecule type" value="Genomic_DNA"/>
</dbReference>
<evidence type="ECO:0000313" key="1">
    <source>
        <dbReference type="EMBL" id="NTC28050.1"/>
    </source>
</evidence>
<accession>A0AA44F2U6</accession>